<sequence>MVVEMRTDCHADTTCLVYSNVNPSSFYRGMYAGKPVPQEANAPLPMAPSTVAMSGVGQAVKVSGEDTSDDYEWITLDESTAKPPAETKSTTALGQRQHSDEHEEPNPGMRRHTSPGDIEEGVDTTLPFTDFDLEMEDLWAFEESSLPPRPITPDNTRASYDMEVDEADEGDDEDEGSFVSLIQRTIFSGDGEISRRSTSSSGGMTDHSQETHATIEMSDDSDDENGSGVPSLAAFEALQQKLLELSGVGTSETITLETSGDDVHFLHIVCSIQSRCHAINKRLQSIPESRRHVFFPQWSSHSELLSTAMAEDKLRELMIDSMSADLHPVVRESAARQFKDACLVQASRDILQANMSDDLLRLIRHVLTDNNEGIVLVGTFILMEFMREAVRWDGLEDHELSQHLVLLSTGPHRPSIKWLVRRMLQAQA</sequence>
<proteinExistence type="predicted"/>
<gene>
    <name evidence="2" type="ORF">Poli38472_008308</name>
</gene>
<dbReference type="Proteomes" id="UP000794436">
    <property type="component" value="Unassembled WGS sequence"/>
</dbReference>
<feature type="region of interest" description="Disordered" evidence="1">
    <location>
        <begin position="76"/>
        <end position="124"/>
    </location>
</feature>
<evidence type="ECO:0000313" key="2">
    <source>
        <dbReference type="EMBL" id="TMW65666.1"/>
    </source>
</evidence>
<evidence type="ECO:0000313" key="3">
    <source>
        <dbReference type="Proteomes" id="UP000794436"/>
    </source>
</evidence>
<comment type="caution">
    <text evidence="2">The sequence shown here is derived from an EMBL/GenBank/DDBJ whole genome shotgun (WGS) entry which is preliminary data.</text>
</comment>
<accession>A0A8K1CN39</accession>
<name>A0A8K1CN39_PYTOL</name>
<protein>
    <submittedName>
        <fullName evidence="2">Uncharacterized protein</fullName>
    </submittedName>
</protein>
<dbReference type="EMBL" id="SPLM01000037">
    <property type="protein sequence ID" value="TMW65666.1"/>
    <property type="molecule type" value="Genomic_DNA"/>
</dbReference>
<organism evidence="2 3">
    <name type="scientific">Pythium oligandrum</name>
    <name type="common">Mycoparasitic fungus</name>
    <dbReference type="NCBI Taxonomy" id="41045"/>
    <lineage>
        <taxon>Eukaryota</taxon>
        <taxon>Sar</taxon>
        <taxon>Stramenopiles</taxon>
        <taxon>Oomycota</taxon>
        <taxon>Peronosporomycetes</taxon>
        <taxon>Pythiales</taxon>
        <taxon>Pythiaceae</taxon>
        <taxon>Pythium</taxon>
    </lineage>
</organism>
<reference evidence="2" key="1">
    <citation type="submission" date="2019-03" db="EMBL/GenBank/DDBJ databases">
        <title>Long read genome sequence of the mycoparasitic Pythium oligandrum ATCC 38472 isolated from sugarbeet rhizosphere.</title>
        <authorList>
            <person name="Gaulin E."/>
        </authorList>
    </citation>
    <scope>NUCLEOTIDE SEQUENCE</scope>
    <source>
        <strain evidence="2">ATCC 38472_TT</strain>
    </source>
</reference>
<feature type="compositionally biased region" description="Low complexity" evidence="1">
    <location>
        <begin position="196"/>
        <end position="205"/>
    </location>
</feature>
<dbReference type="AlphaFoldDB" id="A0A8K1CN39"/>
<feature type="compositionally biased region" description="Polar residues" evidence="1">
    <location>
        <begin position="87"/>
        <end position="96"/>
    </location>
</feature>
<feature type="region of interest" description="Disordered" evidence="1">
    <location>
        <begin position="189"/>
        <end position="210"/>
    </location>
</feature>
<keyword evidence="3" id="KW-1185">Reference proteome</keyword>
<evidence type="ECO:0000256" key="1">
    <source>
        <dbReference type="SAM" id="MobiDB-lite"/>
    </source>
</evidence>